<name>A0A1G2C7V0_9BACT</name>
<protein>
    <recommendedName>
        <fullName evidence="4">Type-4 uracil-DNA glycosylase</fullName>
        <ecNumber evidence="3">3.2.2.27</ecNumber>
    </recommendedName>
</protein>
<dbReference type="EMBL" id="MHKV01000009">
    <property type="protein sequence ID" value="OGY97448.1"/>
    <property type="molecule type" value="Genomic_DNA"/>
</dbReference>
<dbReference type="Gene3D" id="3.40.470.10">
    <property type="entry name" value="Uracil-DNA glycosylase-like domain"/>
    <property type="match status" value="1"/>
</dbReference>
<dbReference type="PANTHER" id="PTHR33693:SF1">
    <property type="entry name" value="TYPE-4 URACIL-DNA GLYCOSYLASE"/>
    <property type="match status" value="1"/>
</dbReference>
<dbReference type="Pfam" id="PF03167">
    <property type="entry name" value="UDG"/>
    <property type="match status" value="1"/>
</dbReference>
<evidence type="ECO:0000256" key="9">
    <source>
        <dbReference type="ARBA" id="ARBA00023004"/>
    </source>
</evidence>
<dbReference type="EC" id="3.2.2.27" evidence="3"/>
<keyword evidence="9" id="KW-0408">Iron</keyword>
<evidence type="ECO:0000256" key="2">
    <source>
        <dbReference type="ARBA" id="ARBA00006521"/>
    </source>
</evidence>
<evidence type="ECO:0000256" key="1">
    <source>
        <dbReference type="ARBA" id="ARBA00001400"/>
    </source>
</evidence>
<sequence length="209" mass="23419">MEDNRTEELKKVRDGVVNLTESPLYATRVKPVIGEGNHYAHIMFVGEAPGRNESETGRPFCGTAGKILDELLASVGIKREDVYITNLLKDRPPGNRDPLPEEIALYAPFLDRQIEIIKPKVIVFLGRFSMAYLMKKFGLGEYCAPIGRIHGRVFKAEAPWGEVVLLPLYHPAAVIYNQSLKEVLKEDFKTLKKFEKEAARPAKAPSLGL</sequence>
<evidence type="ECO:0000256" key="8">
    <source>
        <dbReference type="ARBA" id="ARBA00022801"/>
    </source>
</evidence>
<dbReference type="SUPFAM" id="SSF52141">
    <property type="entry name" value="Uracil-DNA glycosylase-like"/>
    <property type="match status" value="1"/>
</dbReference>
<evidence type="ECO:0000256" key="7">
    <source>
        <dbReference type="ARBA" id="ARBA00022763"/>
    </source>
</evidence>
<dbReference type="NCBIfam" id="TIGR00758">
    <property type="entry name" value="UDG_fam4"/>
    <property type="match status" value="1"/>
</dbReference>
<dbReference type="SMART" id="SM00987">
    <property type="entry name" value="UreE_C"/>
    <property type="match status" value="1"/>
</dbReference>
<dbReference type="PANTHER" id="PTHR33693">
    <property type="entry name" value="TYPE-5 URACIL-DNA GLYCOSYLASE"/>
    <property type="match status" value="1"/>
</dbReference>
<dbReference type="SMART" id="SM00986">
    <property type="entry name" value="UDG"/>
    <property type="match status" value="1"/>
</dbReference>
<dbReference type="InterPro" id="IPR005273">
    <property type="entry name" value="Ura-DNA_glyco_family4"/>
</dbReference>
<accession>A0A1G2C7V0</accession>
<comment type="caution">
    <text evidence="13">The sequence shown here is derived from an EMBL/GenBank/DDBJ whole genome shotgun (WGS) entry which is preliminary data.</text>
</comment>
<reference evidence="13 14" key="1">
    <citation type="journal article" date="2016" name="Nat. Commun.">
        <title>Thousands of microbial genomes shed light on interconnected biogeochemical processes in an aquifer system.</title>
        <authorList>
            <person name="Anantharaman K."/>
            <person name="Brown C.T."/>
            <person name="Hug L.A."/>
            <person name="Sharon I."/>
            <person name="Castelle C.J."/>
            <person name="Probst A.J."/>
            <person name="Thomas B.C."/>
            <person name="Singh A."/>
            <person name="Wilkins M.J."/>
            <person name="Karaoz U."/>
            <person name="Brodie E.L."/>
            <person name="Williams K.H."/>
            <person name="Hubbard S.S."/>
            <person name="Banfield J.F."/>
        </authorList>
    </citation>
    <scope>NUCLEOTIDE SEQUENCE [LARGE SCALE GENOMIC DNA]</scope>
</reference>
<evidence type="ECO:0000313" key="14">
    <source>
        <dbReference type="Proteomes" id="UP000176349"/>
    </source>
</evidence>
<comment type="similarity">
    <text evidence="2">Belongs to the uracil-DNA glycosylase (UDG) superfamily. Type 4 (UDGa) family.</text>
</comment>
<keyword evidence="10" id="KW-0411">Iron-sulfur</keyword>
<evidence type="ECO:0000313" key="13">
    <source>
        <dbReference type="EMBL" id="OGY97448.1"/>
    </source>
</evidence>
<dbReference type="GO" id="GO:0004844">
    <property type="term" value="F:uracil DNA N-glycosylase activity"/>
    <property type="evidence" value="ECO:0007669"/>
    <property type="project" value="UniProtKB-EC"/>
</dbReference>
<gene>
    <name evidence="13" type="ORF">A2128_00300</name>
</gene>
<keyword evidence="8" id="KW-0378">Hydrolase</keyword>
<keyword evidence="5" id="KW-0004">4Fe-4S</keyword>
<evidence type="ECO:0000256" key="3">
    <source>
        <dbReference type="ARBA" id="ARBA00012030"/>
    </source>
</evidence>
<dbReference type="Proteomes" id="UP000176349">
    <property type="component" value="Unassembled WGS sequence"/>
</dbReference>
<keyword evidence="6" id="KW-0479">Metal-binding</keyword>
<dbReference type="AlphaFoldDB" id="A0A1G2C7V0"/>
<feature type="domain" description="Uracil-DNA glycosylase-like" evidence="12">
    <location>
        <begin position="33"/>
        <end position="189"/>
    </location>
</feature>
<proteinExistence type="inferred from homology"/>
<dbReference type="GO" id="GO:0046872">
    <property type="term" value="F:metal ion binding"/>
    <property type="evidence" value="ECO:0007669"/>
    <property type="project" value="UniProtKB-KW"/>
</dbReference>
<dbReference type="GO" id="GO:0006281">
    <property type="term" value="P:DNA repair"/>
    <property type="evidence" value="ECO:0007669"/>
    <property type="project" value="UniProtKB-KW"/>
</dbReference>
<keyword evidence="11" id="KW-0234">DNA repair</keyword>
<evidence type="ECO:0000259" key="12">
    <source>
        <dbReference type="SMART" id="SM00986"/>
    </source>
</evidence>
<keyword evidence="7" id="KW-0227">DNA damage</keyword>
<comment type="catalytic activity">
    <reaction evidence="1">
        <text>Hydrolyzes single-stranded DNA or mismatched double-stranded DNA and polynucleotides, releasing free uracil.</text>
        <dbReference type="EC" id="3.2.2.27"/>
    </reaction>
</comment>
<dbReference type="InterPro" id="IPR051536">
    <property type="entry name" value="UDG_Type-4/5"/>
</dbReference>
<evidence type="ECO:0000256" key="5">
    <source>
        <dbReference type="ARBA" id="ARBA00022485"/>
    </source>
</evidence>
<evidence type="ECO:0000256" key="6">
    <source>
        <dbReference type="ARBA" id="ARBA00022723"/>
    </source>
</evidence>
<dbReference type="GO" id="GO:0051539">
    <property type="term" value="F:4 iron, 4 sulfur cluster binding"/>
    <property type="evidence" value="ECO:0007669"/>
    <property type="project" value="UniProtKB-KW"/>
</dbReference>
<dbReference type="CDD" id="cd10030">
    <property type="entry name" value="UDG-F4_TTUDGA_SPO1dp_like"/>
    <property type="match status" value="1"/>
</dbReference>
<dbReference type="InterPro" id="IPR036895">
    <property type="entry name" value="Uracil-DNA_glycosylase-like_sf"/>
</dbReference>
<evidence type="ECO:0000256" key="10">
    <source>
        <dbReference type="ARBA" id="ARBA00023014"/>
    </source>
</evidence>
<dbReference type="InterPro" id="IPR005122">
    <property type="entry name" value="Uracil-DNA_glycosylase-like"/>
</dbReference>
<evidence type="ECO:0000256" key="11">
    <source>
        <dbReference type="ARBA" id="ARBA00023204"/>
    </source>
</evidence>
<organism evidence="13 14">
    <name type="scientific">Candidatus Liptonbacteria bacterium GWC1_60_9</name>
    <dbReference type="NCBI Taxonomy" id="1798645"/>
    <lineage>
        <taxon>Bacteria</taxon>
        <taxon>Candidatus Liptoniibacteriota</taxon>
    </lineage>
</organism>
<evidence type="ECO:0000256" key="4">
    <source>
        <dbReference type="ARBA" id="ARBA00019403"/>
    </source>
</evidence>